<dbReference type="InterPro" id="IPR008854">
    <property type="entry name" value="TPMT"/>
</dbReference>
<keyword evidence="1" id="KW-0597">Phosphoprotein</keyword>
<evidence type="ECO:0000256" key="2">
    <source>
        <dbReference type="ARBA" id="ARBA00022603"/>
    </source>
</evidence>
<evidence type="ECO:0000256" key="3">
    <source>
        <dbReference type="ARBA" id="ARBA00022679"/>
    </source>
</evidence>
<accession>A0A5B8MJ60</accession>
<dbReference type="AlphaFoldDB" id="A0A5B8MJ60"/>
<keyword evidence="2 5" id="KW-0489">Methyltransferase</keyword>
<evidence type="ECO:0000313" key="5">
    <source>
        <dbReference type="EMBL" id="QDZ19705.1"/>
    </source>
</evidence>
<evidence type="ECO:0000256" key="4">
    <source>
        <dbReference type="ARBA" id="ARBA00022691"/>
    </source>
</evidence>
<reference evidence="5 6" key="1">
    <citation type="submission" date="2018-07" db="EMBL/GenBank/DDBJ databases">
        <title>The complete nuclear genome of the prasinophyte Chloropicon primus (CCMP1205).</title>
        <authorList>
            <person name="Pombert J.-F."/>
            <person name="Otis C."/>
            <person name="Turmel M."/>
            <person name="Lemieux C."/>
        </authorList>
    </citation>
    <scope>NUCLEOTIDE SEQUENCE [LARGE SCALE GENOMIC DNA]</scope>
    <source>
        <strain evidence="5 6">CCMP1205</strain>
    </source>
</reference>
<dbReference type="GO" id="GO:0008757">
    <property type="term" value="F:S-adenosylmethionine-dependent methyltransferase activity"/>
    <property type="evidence" value="ECO:0007669"/>
    <property type="project" value="InterPro"/>
</dbReference>
<organism evidence="5 6">
    <name type="scientific">Chloropicon primus</name>
    <dbReference type="NCBI Taxonomy" id="1764295"/>
    <lineage>
        <taxon>Eukaryota</taxon>
        <taxon>Viridiplantae</taxon>
        <taxon>Chlorophyta</taxon>
        <taxon>Chloropicophyceae</taxon>
        <taxon>Chloropicales</taxon>
        <taxon>Chloropicaceae</taxon>
        <taxon>Chloropicon</taxon>
    </lineage>
</organism>
<keyword evidence="6" id="KW-1185">Reference proteome</keyword>
<dbReference type="Pfam" id="PF05724">
    <property type="entry name" value="TPMT"/>
    <property type="match status" value="1"/>
</dbReference>
<sequence length="206" mass="23132">MPEVNWEKRWKTKETQWDLGGVTPVLTKEVDGYVKRGREVGDALVPGCGAAYDVAFLAERSRTVTAIDLAPSAVKLAREMCRTRKNANIVLGNFFEHDFGKKFDFVFDYTFFCAIQPELRPAWGSKVSSLLSPGGRLLTLVFPIDEDNAFNPDANGPPFPVSVAAYEKVLSPHGLVRVSTERSEASVSPRRDRELVVWWEKQKQNL</sequence>
<dbReference type="GO" id="GO:0032259">
    <property type="term" value="P:methylation"/>
    <property type="evidence" value="ECO:0007669"/>
    <property type="project" value="UniProtKB-KW"/>
</dbReference>
<proteinExistence type="predicted"/>
<protein>
    <submittedName>
        <fullName evidence="5">S-adenosyl-L-methionine-dependent methyltransferase</fullName>
    </submittedName>
</protein>
<dbReference type="Proteomes" id="UP000316726">
    <property type="component" value="Chromosome 3"/>
</dbReference>
<dbReference type="EMBL" id="CP031036">
    <property type="protein sequence ID" value="QDZ19705.1"/>
    <property type="molecule type" value="Genomic_DNA"/>
</dbReference>
<gene>
    <name evidence="5" type="ORF">A3770_03p22230</name>
</gene>
<dbReference type="InterPro" id="IPR029063">
    <property type="entry name" value="SAM-dependent_MTases_sf"/>
</dbReference>
<dbReference type="STRING" id="1764295.A0A5B8MJ60"/>
<dbReference type="Gene3D" id="3.40.50.150">
    <property type="entry name" value="Vaccinia Virus protein VP39"/>
    <property type="match status" value="1"/>
</dbReference>
<dbReference type="PANTHER" id="PTHR32183:SF11">
    <property type="entry name" value="THIOL METHYLTRANSFERASE 2-RELATED"/>
    <property type="match status" value="1"/>
</dbReference>
<keyword evidence="4" id="KW-0949">S-adenosyl-L-methionine</keyword>
<keyword evidence="3 5" id="KW-0808">Transferase</keyword>
<dbReference type="OrthoDB" id="276151at2759"/>
<dbReference type="PROSITE" id="PS51585">
    <property type="entry name" value="SAM_MT_TPMT"/>
    <property type="match status" value="1"/>
</dbReference>
<evidence type="ECO:0000256" key="1">
    <source>
        <dbReference type="ARBA" id="ARBA00022553"/>
    </source>
</evidence>
<dbReference type="CDD" id="cd02440">
    <property type="entry name" value="AdoMet_MTases"/>
    <property type="match status" value="1"/>
</dbReference>
<dbReference type="PANTHER" id="PTHR32183">
    <property type="match status" value="1"/>
</dbReference>
<evidence type="ECO:0000313" key="6">
    <source>
        <dbReference type="Proteomes" id="UP000316726"/>
    </source>
</evidence>
<dbReference type="SUPFAM" id="SSF53335">
    <property type="entry name" value="S-adenosyl-L-methionine-dependent methyltransferases"/>
    <property type="match status" value="1"/>
</dbReference>
<name>A0A5B8MJ60_9CHLO</name>